<feature type="compositionally biased region" description="Polar residues" evidence="8">
    <location>
        <begin position="213"/>
        <end position="225"/>
    </location>
</feature>
<protein>
    <submittedName>
        <fullName evidence="11">S8 family serine protease</fullName>
        <ecNumber evidence="11">3.4.21.-</ecNumber>
    </submittedName>
</protein>
<dbReference type="SUPFAM" id="SSF49464">
    <property type="entry name" value="Carboxypeptidase regulatory domain-like"/>
    <property type="match status" value="1"/>
</dbReference>
<feature type="region of interest" description="Disordered" evidence="8">
    <location>
        <begin position="1"/>
        <end position="35"/>
    </location>
</feature>
<feature type="compositionally biased region" description="Acidic residues" evidence="8">
    <location>
        <begin position="200"/>
        <end position="210"/>
    </location>
</feature>
<dbReference type="SMART" id="SM00710">
    <property type="entry name" value="PbH1"/>
    <property type="match status" value="3"/>
</dbReference>
<dbReference type="InterPro" id="IPR011050">
    <property type="entry name" value="Pectin_lyase_fold/virulence"/>
</dbReference>
<keyword evidence="11" id="KW-0614">Plasmid</keyword>
<evidence type="ECO:0000256" key="7">
    <source>
        <dbReference type="RuleBase" id="RU003355"/>
    </source>
</evidence>
<dbReference type="GO" id="GO:0004252">
    <property type="term" value="F:serine-type endopeptidase activity"/>
    <property type="evidence" value="ECO:0007669"/>
    <property type="project" value="UniProtKB-UniRule"/>
</dbReference>
<evidence type="ECO:0000256" key="4">
    <source>
        <dbReference type="ARBA" id="ARBA00022825"/>
    </source>
</evidence>
<evidence type="ECO:0000259" key="10">
    <source>
        <dbReference type="Pfam" id="PF13229"/>
    </source>
</evidence>
<evidence type="ECO:0000259" key="9">
    <source>
        <dbReference type="Pfam" id="PF00082"/>
    </source>
</evidence>
<dbReference type="InterPro" id="IPR050131">
    <property type="entry name" value="Peptidase_S8_subtilisin-like"/>
</dbReference>
<reference evidence="11 12" key="2">
    <citation type="journal article" date="2012" name="BMC Genomics">
        <title>A comparative genomics perspective on the genetic content of the alkaliphilic haloarchaeon Natrialba magadii ATCC 43099T.</title>
        <authorList>
            <person name="Siddaramappa S."/>
            <person name="Challacombe J.F."/>
            <person name="Decastro R.E."/>
            <person name="Pfeiffer F."/>
            <person name="Sastre D.E."/>
            <person name="Gimenez M.I."/>
            <person name="Paggi R.A."/>
            <person name="Detter J.C."/>
            <person name="Davenport K.W."/>
            <person name="Goodwin L.A."/>
            <person name="Kyrpides N."/>
            <person name="Tapia R."/>
            <person name="Pitluck S."/>
            <person name="Lucas S."/>
            <person name="Woyke T."/>
            <person name="Maupin-Furlow J.A."/>
        </authorList>
    </citation>
    <scope>NUCLEOTIDE SEQUENCE [LARGE SCALE GENOMIC DNA]</scope>
    <source>
        <strain evidence="12">ATCC 43099 / DSM 3394 / CCM 3739 / CIP 104546 / IAM 13178 / JCM 8861 / NBRC 102185 / NCIMB 2190 / MS3</strain>
    </source>
</reference>
<dbReference type="KEGG" id="nmg:Nmag_4209"/>
<dbReference type="InterPro" id="IPR012334">
    <property type="entry name" value="Pectin_lyas_fold"/>
</dbReference>
<dbReference type="InterPro" id="IPR034190">
    <property type="entry name" value="Peptidase_S8_6"/>
</dbReference>
<dbReference type="CDD" id="cd07490">
    <property type="entry name" value="Peptidases_S8_6"/>
    <property type="match status" value="1"/>
</dbReference>
<evidence type="ECO:0000256" key="2">
    <source>
        <dbReference type="ARBA" id="ARBA00022670"/>
    </source>
</evidence>
<dbReference type="OrthoDB" id="27270at2157"/>
<dbReference type="Gene3D" id="2.160.20.10">
    <property type="entry name" value="Single-stranded right-handed beta-helix, Pectin lyase-like"/>
    <property type="match status" value="1"/>
</dbReference>
<reference evidence="12" key="1">
    <citation type="submission" date="2010-02" db="EMBL/GenBank/DDBJ databases">
        <title>Complete sequence of plasmid 2 of Natrialba magadii ATCC 43099.</title>
        <authorList>
            <consortium name="US DOE Joint Genome Institute"/>
            <person name="Lucas S."/>
            <person name="Copeland A."/>
            <person name="Lapidus A."/>
            <person name="Cheng J.-F."/>
            <person name="Bruce D."/>
            <person name="Goodwin L."/>
            <person name="Pitluck S."/>
            <person name="Davenport K."/>
            <person name="Saunders E."/>
            <person name="Detter J.C."/>
            <person name="Han C."/>
            <person name="Tapia R."/>
            <person name="Land M."/>
            <person name="Hauser L."/>
            <person name="Kyrpides N."/>
            <person name="Mikhailova N."/>
            <person name="De Castro R.E."/>
            <person name="Maupin-Furlow J.A."/>
            <person name="Woyke T."/>
        </authorList>
    </citation>
    <scope>NUCLEOTIDE SEQUENCE [LARGE SCALE GENOMIC DNA]</scope>
    <source>
        <strain evidence="12">ATCC 43099 / DSM 3394 / CCM 3739 / CIP 104546 / IAM 13178 / JCM 8861 / NBRC 102185 / NCIMB 2190 / MS3</strain>
        <plasmid evidence="12">pNMAG02</plasmid>
    </source>
</reference>
<dbReference type="eggNOG" id="arCOG00702">
    <property type="taxonomic scope" value="Archaea"/>
</dbReference>
<proteinExistence type="inferred from homology"/>
<keyword evidence="2 6" id="KW-0645">Protease</keyword>
<dbReference type="SUPFAM" id="SSF51126">
    <property type="entry name" value="Pectin lyase-like"/>
    <property type="match status" value="1"/>
</dbReference>
<name>D3T2A8_NATMM</name>
<dbReference type="InterPro" id="IPR023828">
    <property type="entry name" value="Peptidase_S8_Ser-AS"/>
</dbReference>
<dbReference type="PROSITE" id="PS00136">
    <property type="entry name" value="SUBTILASE_ASP"/>
    <property type="match status" value="1"/>
</dbReference>
<dbReference type="InterPro" id="IPR000209">
    <property type="entry name" value="Peptidase_S8/S53_dom"/>
</dbReference>
<dbReference type="InterPro" id="IPR023827">
    <property type="entry name" value="Peptidase_S8_Asp-AS"/>
</dbReference>
<keyword evidence="12" id="KW-1185">Reference proteome</keyword>
<dbReference type="Proteomes" id="UP000001879">
    <property type="component" value="Plasmid pNMAG02"/>
</dbReference>
<feature type="region of interest" description="Disordered" evidence="8">
    <location>
        <begin position="200"/>
        <end position="228"/>
    </location>
</feature>
<dbReference type="PROSITE" id="PS51892">
    <property type="entry name" value="SUBTILASE"/>
    <property type="match status" value="1"/>
</dbReference>
<evidence type="ECO:0000256" key="8">
    <source>
        <dbReference type="SAM" id="MobiDB-lite"/>
    </source>
</evidence>
<dbReference type="InterPro" id="IPR022398">
    <property type="entry name" value="Peptidase_S8_His-AS"/>
</dbReference>
<dbReference type="RefSeq" id="WP_012996993.1">
    <property type="nucleotide sequence ID" value="NC_013924.1"/>
</dbReference>
<dbReference type="PROSITE" id="PS00137">
    <property type="entry name" value="SUBTILASE_HIS"/>
    <property type="match status" value="1"/>
</dbReference>
<dbReference type="PANTHER" id="PTHR43806">
    <property type="entry name" value="PEPTIDASE S8"/>
    <property type="match status" value="1"/>
</dbReference>
<evidence type="ECO:0000313" key="11">
    <source>
        <dbReference type="EMBL" id="ADD07717.1"/>
    </source>
</evidence>
<gene>
    <name evidence="11" type="ordered locus">Nmag_4209</name>
</gene>
<organism evidence="11 12">
    <name type="scientific">Natrialba magadii (strain ATCC 43099 / DSM 3394 / CCM 3739 / CIP 104546 / IAM 13178 / JCM 8861 / NBRC 102185 / NCIMB 2190 / MS3)</name>
    <name type="common">Natronobacterium magadii</name>
    <dbReference type="NCBI Taxonomy" id="547559"/>
    <lineage>
        <taxon>Archaea</taxon>
        <taxon>Methanobacteriati</taxon>
        <taxon>Methanobacteriota</taxon>
        <taxon>Stenosarchaea group</taxon>
        <taxon>Halobacteria</taxon>
        <taxon>Halobacteriales</taxon>
        <taxon>Natrialbaceae</taxon>
        <taxon>Natrialba</taxon>
    </lineage>
</organism>
<dbReference type="HOGENOM" id="CLU_243633_0_0_2"/>
<dbReference type="SUPFAM" id="SSF52743">
    <property type="entry name" value="Subtilisin-like"/>
    <property type="match status" value="1"/>
</dbReference>
<sequence>MGDEMGTAATDKYDFSLDESIPSSIGTDDPDQSNKGEVIIDENTFQAEGTVEVLVSAEDVELPIVTDVDVKTALQTTAEESQEPIVEYAESTEGVEVLNQFWITNALLLELDKDQVSATEIAAQEGVESIDYNADIELDEPVEYDDDVNTTYGLDQINAPDVWDDHDTMGEGAEIAILDTGVDPDHPDIDIEDENWAEFDEDGEQVDSDPYESHSNGHGTHVSGTATGGNASGEYIGVAPEADLMHGLVLDAGSGSLAQIIGGIEWAVEEDADAVSMSLGVSAYEEAFIEPQMNALDAGTLVIASSGNDGEGSSSSPGNDYDSFAIGATDESEDIAQFSSGEWIDTQIAWGSDAPDHWPEEYVVPDIAAPGVGVNSAQPDGEYDTLSGTSMAAPHVAGTVGLMAAASEDDLSPEQYETAMTAHAWQPDNDLDDPNDRFGQGILDASHSVDQVAADQGINGTITDSNGDPIEGVDVELDSGYSVSTDENGEYTLRGTEDTFEFEASAFGYESVTETVEVSEGEFEQIDITLEDFVDAEPTTLPTGIVSGQNNSFAFETAHLEELSVSMDGNYDEENATLYVDGQEIDFNEAWEAEEPFDEVEIDLYAEDGTTGEMMLEFVFADGDDEFVFETDELEVFAEEIDTAVVDAPDGEFGALLASDLDDNLDANYNITTVDSDEVVDRVDDFDTFVVQRFADSNEQDEDLVREFFEATDRADIGVVYLDQYDESGSWSDSIHELSRATGVPGYTDQDFVGEIEPVEYEATEEHPILDGVVEEGERVELYDTPDHTWFGGHHGNDIADVGWKNNSASGHGLATDDARNNVYAASLGYSTLVGDVIPFTEEAEEVLTNSVEHVSESRTATLDEDQPDRVDPGEAISAEFSVDDIDDVEITVELDDYHTTTAEENLTLYVQETEYAFGEPIEPDEPIDPTDTRFNDAINVTVVPEDGETGIVALEHDIDVGGESVDGFTGPTSVYEPPIEVGEEGDAETIQDAVDLAIPEATIVVEDGTYKEQVVMWADANHDVTIEAAEDAEPSLELPDDAVEMPAYNLQTDDQTPVVYVRHNDGVTIDGFDIDAGGEVGSYATEAHNYTVSDVTVTNASTGLWSDLSHIGHVVEDSYIEADETGVFYYWAADDGLIQNNTITGADTGIMTDHVSSGHDVVDNEIYDVGTGMLIDTDDGETDRNVITDADVGIQLGVSGNVESVDDNHIENASVGLDEGSVNMPPEVHHNYFDSEVGVIDGDWNGPPSYYLNDFSESDTVIETDQRIDVRMNYLGERDGQEPIADGPTDYSPHLTSPPSVEEGMDTTEIGYHLQVEANESYGIGLPGPSEQTIGEIVPANFEGAIYGFDADEQEWKMKSGDDSVDTLAALVVVSESDAKLDFNFQSDDDNPSAPGQHEFEEGWNYVTAPAHLDAESAFEIGSFEPEMIMSLQEAPGNQLGPEGELDRTHIFGDGDAGYVSPFEGYFVYSESDGTMPSQVAADPTAEEMFDELNISAHEDHPETATIESVIETEGVSDKETEEALIALIKNDLMDEIEDANNSTEQFKALDDAAETIVSDAPDEHETKVQNATSQSIELVIQAEFGQNIDVEHFDQVVDDEDEGAASSVSSPSLVTP</sequence>
<dbReference type="GeneID" id="8828943"/>
<dbReference type="InterPro" id="IPR008969">
    <property type="entry name" value="CarboxyPept-like_regulatory"/>
</dbReference>
<dbReference type="InterPro" id="IPR036852">
    <property type="entry name" value="Peptidase_S8/S53_dom_sf"/>
</dbReference>
<feature type="region of interest" description="Disordered" evidence="8">
    <location>
        <begin position="853"/>
        <end position="872"/>
    </location>
</feature>
<evidence type="ECO:0000256" key="6">
    <source>
        <dbReference type="PROSITE-ProRule" id="PRU01240"/>
    </source>
</evidence>
<geneLocation type="plasmid" evidence="11 12">
    <name>pNMAG02</name>
</geneLocation>
<dbReference type="InterPro" id="IPR006626">
    <property type="entry name" value="PbH1"/>
</dbReference>
<keyword evidence="4 6" id="KW-0720">Serine protease</keyword>
<feature type="active site" description="Charge relay system" evidence="5 6">
    <location>
        <position position="390"/>
    </location>
</feature>
<feature type="active site" description="Charge relay system" evidence="5 6">
    <location>
        <position position="179"/>
    </location>
</feature>
<dbReference type="Pfam" id="PF13229">
    <property type="entry name" value="Beta_helix"/>
    <property type="match status" value="1"/>
</dbReference>
<comment type="similarity">
    <text evidence="1 6 7">Belongs to the peptidase S8 family.</text>
</comment>
<dbReference type="PaxDb" id="547559-Nmag_4209"/>
<accession>D3T2A8</accession>
<evidence type="ECO:0000256" key="3">
    <source>
        <dbReference type="ARBA" id="ARBA00022801"/>
    </source>
</evidence>
<dbReference type="EC" id="3.4.21.-" evidence="11"/>
<dbReference type="Gene3D" id="2.60.40.1120">
    <property type="entry name" value="Carboxypeptidase-like, regulatory domain"/>
    <property type="match status" value="1"/>
</dbReference>
<dbReference type="PANTHER" id="PTHR43806:SF11">
    <property type="entry name" value="CEREVISIN-RELATED"/>
    <property type="match status" value="1"/>
</dbReference>
<dbReference type="eggNOG" id="arCOG02087">
    <property type="taxonomic scope" value="Archaea"/>
</dbReference>
<dbReference type="Pfam" id="PF13620">
    <property type="entry name" value="CarboxypepD_reg"/>
    <property type="match status" value="1"/>
</dbReference>
<keyword evidence="3 6" id="KW-0378">Hydrolase</keyword>
<dbReference type="eggNOG" id="arCOG02526">
    <property type="taxonomic scope" value="Archaea"/>
</dbReference>
<evidence type="ECO:0000256" key="1">
    <source>
        <dbReference type="ARBA" id="ARBA00011073"/>
    </source>
</evidence>
<evidence type="ECO:0000313" key="12">
    <source>
        <dbReference type="Proteomes" id="UP000001879"/>
    </source>
</evidence>
<dbReference type="eggNOG" id="arCOG06738">
    <property type="taxonomic scope" value="Archaea"/>
</dbReference>
<feature type="domain" description="Right handed beta helix" evidence="10">
    <location>
        <begin position="1060"/>
        <end position="1208"/>
    </location>
</feature>
<feature type="domain" description="Peptidase S8/S53" evidence="9">
    <location>
        <begin position="170"/>
        <end position="441"/>
    </location>
</feature>
<dbReference type="Gene3D" id="3.40.50.200">
    <property type="entry name" value="Peptidase S8/S53 domain"/>
    <property type="match status" value="1"/>
</dbReference>
<dbReference type="GO" id="GO:0006508">
    <property type="term" value="P:proteolysis"/>
    <property type="evidence" value="ECO:0007669"/>
    <property type="project" value="UniProtKB-KW"/>
</dbReference>
<feature type="active site" description="Charge relay system" evidence="5 6">
    <location>
        <position position="218"/>
    </location>
</feature>
<dbReference type="InterPro" id="IPR039448">
    <property type="entry name" value="Beta_helix"/>
</dbReference>
<dbReference type="EMBL" id="CP001934">
    <property type="protein sequence ID" value="ADD07717.1"/>
    <property type="molecule type" value="Genomic_DNA"/>
</dbReference>
<dbReference type="InterPro" id="IPR015500">
    <property type="entry name" value="Peptidase_S8_subtilisin-rel"/>
</dbReference>
<dbReference type="PROSITE" id="PS00138">
    <property type="entry name" value="SUBTILASE_SER"/>
    <property type="match status" value="1"/>
</dbReference>
<evidence type="ECO:0000256" key="5">
    <source>
        <dbReference type="PIRSR" id="PIRSR615500-1"/>
    </source>
</evidence>
<dbReference type="PRINTS" id="PR00723">
    <property type="entry name" value="SUBTILISIN"/>
</dbReference>
<dbReference type="Pfam" id="PF00082">
    <property type="entry name" value="Peptidase_S8"/>
    <property type="match status" value="1"/>
</dbReference>